<keyword evidence="3" id="KW-1185">Reference proteome</keyword>
<accession>A0ABT7WFP9</accession>
<sequence length="179" mass="19766">MKLKILLFTTLFYTGTILLAQEKHTGPVIPEFGPVWDIPGATYQLDKDGTLMAVFDVMQSPEDHTQVNPWIETAARFLNMHAAAGMDPENLKVALVVHNQASTDLLDHPGYQERFGSENPNHALLSALMESGAQVIFCGQSSIARQVPIEQTIEGVQLSLSAMTALLQLQDQGYRLIKF</sequence>
<dbReference type="Proteomes" id="UP001174839">
    <property type="component" value="Unassembled WGS sequence"/>
</dbReference>
<keyword evidence="1" id="KW-0732">Signal</keyword>
<dbReference type="PANTHER" id="PTHR37691:SF1">
    <property type="entry name" value="BLR3518 PROTEIN"/>
    <property type="match status" value="1"/>
</dbReference>
<dbReference type="InterPro" id="IPR027396">
    <property type="entry name" value="DsrEFH-like"/>
</dbReference>
<name>A0ABT7WFP9_9FLAO</name>
<proteinExistence type="predicted"/>
<protein>
    <submittedName>
        <fullName evidence="2">DsrE family protein</fullName>
    </submittedName>
</protein>
<dbReference type="PANTHER" id="PTHR37691">
    <property type="entry name" value="BLR3518 PROTEIN"/>
    <property type="match status" value="1"/>
</dbReference>
<evidence type="ECO:0000313" key="3">
    <source>
        <dbReference type="Proteomes" id="UP001174839"/>
    </source>
</evidence>
<feature type="chain" id="PRO_5045211199" evidence="1">
    <location>
        <begin position="21"/>
        <end position="179"/>
    </location>
</feature>
<dbReference type="SUPFAM" id="SSF75169">
    <property type="entry name" value="DsrEFH-like"/>
    <property type="match status" value="1"/>
</dbReference>
<gene>
    <name evidence="2" type="ORF">QU605_09195</name>
</gene>
<dbReference type="RefSeq" id="WP_289725009.1">
    <property type="nucleotide sequence ID" value="NZ_JAUDUY010000004.1"/>
</dbReference>
<evidence type="ECO:0000313" key="2">
    <source>
        <dbReference type="EMBL" id="MDM9631644.1"/>
    </source>
</evidence>
<dbReference type="Pfam" id="PF02635">
    <property type="entry name" value="DsrE"/>
    <property type="match status" value="1"/>
</dbReference>
<dbReference type="InterPro" id="IPR003787">
    <property type="entry name" value="Sulphur_relay_DsrE/F-like"/>
</dbReference>
<comment type="caution">
    <text evidence="2">The sequence shown here is derived from an EMBL/GenBank/DDBJ whole genome shotgun (WGS) entry which is preliminary data.</text>
</comment>
<reference evidence="2" key="1">
    <citation type="submission" date="2023-06" db="EMBL/GenBank/DDBJ databases">
        <title>Robiginitalea aurantiacus sp. nov. and Algoriphagus sediminis sp. nov., isolated from coastal sediment.</title>
        <authorList>
            <person name="Zhou Z.Y."/>
            <person name="An J."/>
            <person name="Jia Y.W."/>
            <person name="Du Z.J."/>
        </authorList>
    </citation>
    <scope>NUCLEOTIDE SEQUENCE</scope>
    <source>
        <strain evidence="2">M39</strain>
    </source>
</reference>
<dbReference type="EMBL" id="JAUDUY010000004">
    <property type="protein sequence ID" value="MDM9631644.1"/>
    <property type="molecule type" value="Genomic_DNA"/>
</dbReference>
<dbReference type="Gene3D" id="3.40.1260.10">
    <property type="entry name" value="DsrEFH-like"/>
    <property type="match status" value="1"/>
</dbReference>
<feature type="signal peptide" evidence="1">
    <location>
        <begin position="1"/>
        <end position="20"/>
    </location>
</feature>
<evidence type="ECO:0000256" key="1">
    <source>
        <dbReference type="SAM" id="SignalP"/>
    </source>
</evidence>
<organism evidence="2 3">
    <name type="scientific">Robiginitalea aurantiaca</name>
    <dbReference type="NCBI Taxonomy" id="3056915"/>
    <lineage>
        <taxon>Bacteria</taxon>
        <taxon>Pseudomonadati</taxon>
        <taxon>Bacteroidota</taxon>
        <taxon>Flavobacteriia</taxon>
        <taxon>Flavobacteriales</taxon>
        <taxon>Flavobacteriaceae</taxon>
        <taxon>Robiginitalea</taxon>
    </lineage>
</organism>